<evidence type="ECO:0000313" key="2">
    <source>
        <dbReference type="EMBL" id="TQM84387.1"/>
    </source>
</evidence>
<name>A0A543JNG0_9PSEU</name>
<accession>A0A543JNG0</accession>
<dbReference type="EMBL" id="VFPP01000001">
    <property type="protein sequence ID" value="TQM84387.1"/>
    <property type="molecule type" value="Genomic_DNA"/>
</dbReference>
<protein>
    <submittedName>
        <fullName evidence="2">Uncharacterized protein</fullName>
    </submittedName>
</protein>
<evidence type="ECO:0000313" key="3">
    <source>
        <dbReference type="Proteomes" id="UP000316628"/>
    </source>
</evidence>
<keyword evidence="1" id="KW-0472">Membrane</keyword>
<evidence type="ECO:0000256" key="1">
    <source>
        <dbReference type="SAM" id="Phobius"/>
    </source>
</evidence>
<reference evidence="2 3" key="1">
    <citation type="submission" date="2019-06" db="EMBL/GenBank/DDBJ databases">
        <title>Sequencing the genomes of 1000 actinobacteria strains.</title>
        <authorList>
            <person name="Klenk H.-P."/>
        </authorList>
    </citation>
    <scope>NUCLEOTIDE SEQUENCE [LARGE SCALE GENOMIC DNA]</scope>
    <source>
        <strain evidence="2 3">DSM 45456</strain>
    </source>
</reference>
<dbReference type="AlphaFoldDB" id="A0A543JNG0"/>
<dbReference type="Proteomes" id="UP000316628">
    <property type="component" value="Unassembled WGS sequence"/>
</dbReference>
<organism evidence="2 3">
    <name type="scientific">Saccharothrix saharensis</name>
    <dbReference type="NCBI Taxonomy" id="571190"/>
    <lineage>
        <taxon>Bacteria</taxon>
        <taxon>Bacillati</taxon>
        <taxon>Actinomycetota</taxon>
        <taxon>Actinomycetes</taxon>
        <taxon>Pseudonocardiales</taxon>
        <taxon>Pseudonocardiaceae</taxon>
        <taxon>Saccharothrix</taxon>
    </lineage>
</organism>
<proteinExistence type="predicted"/>
<feature type="transmembrane region" description="Helical" evidence="1">
    <location>
        <begin position="40"/>
        <end position="61"/>
    </location>
</feature>
<keyword evidence="3" id="KW-1185">Reference proteome</keyword>
<keyword evidence="1" id="KW-1133">Transmembrane helix</keyword>
<sequence>MHRAGSGKWPRQPAALAALLTLVGAGGVLGWRIGAWVGVAVGAGVGLVVAALLGIAVDRLVSPPGRRRVRD</sequence>
<gene>
    <name evidence="2" type="ORF">FHX81_6831</name>
</gene>
<comment type="caution">
    <text evidence="2">The sequence shown here is derived from an EMBL/GenBank/DDBJ whole genome shotgun (WGS) entry which is preliminary data.</text>
</comment>
<keyword evidence="1" id="KW-0812">Transmembrane</keyword>